<keyword evidence="2" id="KW-1133">Transmembrane helix</keyword>
<dbReference type="PANTHER" id="PTHR34993">
    <property type="entry name" value="TRANSMEMBRANE PROTEIN"/>
    <property type="match status" value="1"/>
</dbReference>
<feature type="transmembrane region" description="Helical" evidence="2">
    <location>
        <begin position="74"/>
        <end position="96"/>
    </location>
</feature>
<feature type="region of interest" description="Disordered" evidence="1">
    <location>
        <begin position="1128"/>
        <end position="1166"/>
    </location>
</feature>
<feature type="compositionally biased region" description="Polar residues" evidence="1">
    <location>
        <begin position="1130"/>
        <end position="1140"/>
    </location>
</feature>
<evidence type="ECO:0000256" key="1">
    <source>
        <dbReference type="SAM" id="MobiDB-lite"/>
    </source>
</evidence>
<feature type="transmembrane region" description="Helical" evidence="2">
    <location>
        <begin position="139"/>
        <end position="160"/>
    </location>
</feature>
<dbReference type="PANTHER" id="PTHR34993:SF1">
    <property type="entry name" value="TRANSMEMBRANE PROTEIN"/>
    <property type="match status" value="1"/>
</dbReference>
<accession>G0U114</accession>
<evidence type="ECO:0000256" key="2">
    <source>
        <dbReference type="SAM" id="Phobius"/>
    </source>
</evidence>
<feature type="transmembrane region" description="Helical" evidence="2">
    <location>
        <begin position="574"/>
        <end position="595"/>
    </location>
</feature>
<feature type="compositionally biased region" description="Basic and acidic residues" evidence="1">
    <location>
        <begin position="1029"/>
        <end position="1038"/>
    </location>
</feature>
<feature type="transmembrane region" description="Helical" evidence="2">
    <location>
        <begin position="510"/>
        <end position="529"/>
    </location>
</feature>
<reference evidence="3" key="1">
    <citation type="journal article" date="2012" name="Proc. Natl. Acad. Sci. U.S.A.">
        <title>Antigenic diversity is generated by distinct evolutionary mechanisms in African trypanosome species.</title>
        <authorList>
            <person name="Jackson A.P."/>
            <person name="Berry A."/>
            <person name="Aslett M."/>
            <person name="Allison H.C."/>
            <person name="Burton P."/>
            <person name="Vavrova-Anderson J."/>
            <person name="Brown R."/>
            <person name="Browne H."/>
            <person name="Corton N."/>
            <person name="Hauser H."/>
            <person name="Gamble J."/>
            <person name="Gilderthorp R."/>
            <person name="Marcello L."/>
            <person name="McQuillan J."/>
            <person name="Otto T.D."/>
            <person name="Quail M.A."/>
            <person name="Sanders M.J."/>
            <person name="van Tonder A."/>
            <person name="Ginger M.L."/>
            <person name="Field M.C."/>
            <person name="Barry J.D."/>
            <person name="Hertz-Fowler C."/>
            <person name="Berriman M."/>
        </authorList>
    </citation>
    <scope>NUCLEOTIDE SEQUENCE</scope>
    <source>
        <strain evidence="3">Y486</strain>
    </source>
</reference>
<feature type="transmembrane region" description="Helical" evidence="2">
    <location>
        <begin position="406"/>
        <end position="429"/>
    </location>
</feature>
<feature type="transmembrane region" description="Helical" evidence="2">
    <location>
        <begin position="259"/>
        <end position="281"/>
    </location>
</feature>
<proteinExistence type="predicted"/>
<feature type="transmembrane region" description="Helical" evidence="2">
    <location>
        <begin position="541"/>
        <end position="562"/>
    </location>
</feature>
<protein>
    <submittedName>
        <fullName evidence="3">Uncharacterized protein</fullName>
    </submittedName>
</protein>
<feature type="compositionally biased region" description="Polar residues" evidence="1">
    <location>
        <begin position="1009"/>
        <end position="1021"/>
    </location>
</feature>
<evidence type="ECO:0000313" key="3">
    <source>
        <dbReference type="EMBL" id="CCC49769.1"/>
    </source>
</evidence>
<organism evidence="3">
    <name type="scientific">Trypanosoma vivax (strain Y486)</name>
    <dbReference type="NCBI Taxonomy" id="1055687"/>
    <lineage>
        <taxon>Eukaryota</taxon>
        <taxon>Discoba</taxon>
        <taxon>Euglenozoa</taxon>
        <taxon>Kinetoplastea</taxon>
        <taxon>Metakinetoplastina</taxon>
        <taxon>Trypanosomatida</taxon>
        <taxon>Trypanosomatidae</taxon>
        <taxon>Trypanosoma</taxon>
        <taxon>Duttonella</taxon>
    </lineage>
</organism>
<feature type="region of interest" description="Disordered" evidence="1">
    <location>
        <begin position="1009"/>
        <end position="1038"/>
    </location>
</feature>
<feature type="transmembrane region" description="Helical" evidence="2">
    <location>
        <begin position="484"/>
        <end position="504"/>
    </location>
</feature>
<feature type="transmembrane region" description="Helical" evidence="2">
    <location>
        <begin position="226"/>
        <end position="247"/>
    </location>
</feature>
<name>G0U114_TRYVY</name>
<keyword evidence="2" id="KW-0812">Transmembrane</keyword>
<feature type="transmembrane region" description="Helical" evidence="2">
    <location>
        <begin position="302"/>
        <end position="326"/>
    </location>
</feature>
<keyword evidence="2" id="KW-0472">Membrane</keyword>
<feature type="region of interest" description="Disordered" evidence="1">
    <location>
        <begin position="686"/>
        <end position="749"/>
    </location>
</feature>
<feature type="transmembrane region" description="Helical" evidence="2">
    <location>
        <begin position="1227"/>
        <end position="1252"/>
    </location>
</feature>
<feature type="transmembrane region" description="Helical" evidence="2">
    <location>
        <begin position="103"/>
        <end position="127"/>
    </location>
</feature>
<dbReference type="VEuPathDB" id="TriTrypDB:TvY486_0803770"/>
<dbReference type="EMBL" id="HE573024">
    <property type="protein sequence ID" value="CCC49769.1"/>
    <property type="molecule type" value="Genomic_DNA"/>
</dbReference>
<sequence>MAFFDLVDMTVAYMQYLYMLLFMAPSSFSNVYLEPVESLKFIILDIPEALFGRNGSMSELRFVLPDWMPFDTRLQYLFVVIVIPILVSIMGIFIISDGLTLSWIITLLVSLFMGLFGSVLLAQPLLYPLEELSITTRTVLTSTGTCIYAGLAVIGIFFMLKFNQRRRREVATVEASIENMEGQSDSVSLTKKAVSRSGINKHALIAHNLSEARRMQYITETHRRTLVAQGVLALLFMLSGLFLTGLLKLGFLSALQKTIYFKLLGGFLILASVFIGVWMVLGTSEHGRRLQLRFADMTSAMLLSSMLILMSLVYTPVLLGILRLLWCTDVQCSSGEHILHSSSLMRGANRGSESLYEIETPCSRCNFNVHEQKCPSSLHGKLCAESSISRRLAYDHFVPCDEIEGFYITSIVLLFAAYIVAYPVFLVFIAERATGILEKEYPLEKRLCDEFTETELYYEKVSRSSNVSTPIYEAYKKSFRLARLLFLFQRIILVTVGALVRRGFGAKIPWLGFGLVFCVCLCYFAFMVLKKPYARTVENMYGASHQIFVAVLAAIGLAGSIWGRESVPHALNVFIAVLLVFAPIGTLLTGSVLTFRKDRERVERLQKRLQRDFSAVTGTNKAPCSGTQSPSLCSSTVQSSRVCKVGNVVNSGGEKAVKNYSFKAARFDENEEELAQFNNQVSKLNAATKDPKNDGPDDGGPSDVSEGTPTRKSKGDTVHFHPQTCQDSTRGASIVKSVKKKDTRLSGSSVATTSWIPNVQIQNDNVREARGTSTSTGRDDYFDDKRTFNPPVFFRGYKGVPVSCSPGSLSVSVNDNTENRKVARNSNFFSTLRETWSRRLKRSQSPSIYKERGRNMPFAESLAARVGRVSVRGDSTWTLPSKESKWSFLRTVPGWVWSWSRSLYTDAVTLRYEDILRMRKTLNKTLDISQRPFWLEPSESQKEAFNAQGSAVPWYTAKGQGGFPGCSDSTPGKATLLQQLLYRKIKNCTPIVAPRGAFEKVVSRTASNSTMSLQGSASSQGDPRGGKCRPLDREQSEDSRKALEYAAALRTCVSDAEAKLEELSERCPRQLFPNFMGNRRLSVFARVKPRVLLEGMNVTDWDTFVQQLFDEIADPLDANLMVKLAPTPSEVGQTASSGTPANKGLGKRKSVIQSASSPPPGGNGERTVYSQTMIDEFLSTPAANMQKLRRHHVLRRRLVTEYHQDIEWLTTLQNAVDHRIAITVKKYMWAFFTALGVMATISLVMCVCGMLNTETKESTSGYKISSYDDDLMGYLTWDNFTKNCCCSSAVDMEPHPPYQAIDVEEWVCSNRRVKERIRRDNRTGSVVDGYSVRKMCGMNFTKGCKLKHGDGLTVVCRHNVSEKALERW</sequence>
<gene>
    <name evidence="3" type="ORF">TVY486_0803770</name>
</gene>